<keyword evidence="3" id="KW-0808">Transferase</keyword>
<dbReference type="eggNOG" id="COG1040">
    <property type="taxonomic scope" value="Bacteria"/>
</dbReference>
<sequence>MTINKVLKLPVIILKNAQNTSCSLCREQVSTQGRLVYPPYTFLGDNLYLSETDFICADCLEKLELACFSVSENYSLKPMELITEVIYAGNYRGYMKELILRLKYQGEKELAIPLGKLMALALMLYLETSYFKNISDWKKLYLPLPYFAAVPVPLYRDRLVERGYNQSLLLGRVLAYETGISLQEMLIRCKATSPLKEKDPQERSRELSGAFIPKPMGQLKGKVGSSKPNANDKFNVNNKNNTKRSAKRNTDVNVFNVFSNSISNAGKILIIDDIYTTGATASEMAKVLKTMGFHEITLLTLSH</sequence>
<name>B2A855_NATTJ</name>
<protein>
    <submittedName>
        <fullName evidence="3">Amidophosphoribosyltransferase-like protein</fullName>
    </submittedName>
</protein>
<dbReference type="OrthoDB" id="9779910at2"/>
<comment type="similarity">
    <text evidence="1">Belongs to the ComF/GntX family.</text>
</comment>
<evidence type="ECO:0000313" key="3">
    <source>
        <dbReference type="EMBL" id="ACB85823.1"/>
    </source>
</evidence>
<dbReference type="FunCoup" id="B2A855">
    <property type="interactions" value="173"/>
</dbReference>
<keyword evidence="3" id="KW-0328">Glycosyltransferase</keyword>
<dbReference type="GO" id="GO:0016757">
    <property type="term" value="F:glycosyltransferase activity"/>
    <property type="evidence" value="ECO:0007669"/>
    <property type="project" value="UniProtKB-KW"/>
</dbReference>
<feature type="compositionally biased region" description="Low complexity" evidence="2">
    <location>
        <begin position="227"/>
        <end position="240"/>
    </location>
</feature>
<evidence type="ECO:0000256" key="2">
    <source>
        <dbReference type="SAM" id="MobiDB-lite"/>
    </source>
</evidence>
<dbReference type="Proteomes" id="UP000001683">
    <property type="component" value="Chromosome"/>
</dbReference>
<dbReference type="InterPro" id="IPR000836">
    <property type="entry name" value="PRTase_dom"/>
</dbReference>
<dbReference type="AlphaFoldDB" id="B2A855"/>
<organism evidence="3 4">
    <name type="scientific">Natranaerobius thermophilus (strain ATCC BAA-1301 / DSM 18059 / JW/NM-WN-LF)</name>
    <dbReference type="NCBI Taxonomy" id="457570"/>
    <lineage>
        <taxon>Bacteria</taxon>
        <taxon>Bacillati</taxon>
        <taxon>Bacillota</taxon>
        <taxon>Clostridia</taxon>
        <taxon>Natranaerobiales</taxon>
        <taxon>Natranaerobiaceae</taxon>
        <taxon>Natranaerobius</taxon>
    </lineage>
</organism>
<dbReference type="PANTHER" id="PTHR47505">
    <property type="entry name" value="DNA UTILIZATION PROTEIN YHGH"/>
    <property type="match status" value="1"/>
</dbReference>
<reference evidence="3 4" key="2">
    <citation type="journal article" date="2011" name="J. Bacteriol.">
        <title>Complete genome sequence of the anaerobic, halophilic alkalithermophile Natranaerobius thermophilus JW/NM-WN-LF.</title>
        <authorList>
            <person name="Zhao B."/>
            <person name="Mesbah N.M."/>
            <person name="Dalin E."/>
            <person name="Goodwin L."/>
            <person name="Nolan M."/>
            <person name="Pitluck S."/>
            <person name="Chertkov O."/>
            <person name="Brettin T.S."/>
            <person name="Han J."/>
            <person name="Larimer F.W."/>
            <person name="Land M.L."/>
            <person name="Hauser L."/>
            <person name="Kyrpides N."/>
            <person name="Wiegel J."/>
        </authorList>
    </citation>
    <scope>NUCLEOTIDE SEQUENCE [LARGE SCALE GENOMIC DNA]</scope>
    <source>
        <strain evidence="4">ATCC BAA-1301 / DSM 18059 / JW/NM-WN-LF</strain>
    </source>
</reference>
<dbReference type="PANTHER" id="PTHR47505:SF1">
    <property type="entry name" value="DNA UTILIZATION PROTEIN YHGH"/>
    <property type="match status" value="1"/>
</dbReference>
<dbReference type="HOGENOM" id="CLU_917741_0_0_9"/>
<dbReference type="EMBL" id="CP001034">
    <property type="protein sequence ID" value="ACB85823.1"/>
    <property type="molecule type" value="Genomic_DNA"/>
</dbReference>
<gene>
    <name evidence="3" type="ordered locus">Nther_2257</name>
</gene>
<evidence type="ECO:0000313" key="4">
    <source>
        <dbReference type="Proteomes" id="UP000001683"/>
    </source>
</evidence>
<keyword evidence="4" id="KW-1185">Reference proteome</keyword>
<accession>B2A855</accession>
<dbReference type="InterPro" id="IPR051910">
    <property type="entry name" value="ComF/GntX_DNA_util-trans"/>
</dbReference>
<feature type="region of interest" description="Disordered" evidence="2">
    <location>
        <begin position="222"/>
        <end position="247"/>
    </location>
</feature>
<dbReference type="STRING" id="457570.Nther_2257"/>
<evidence type="ECO:0000256" key="1">
    <source>
        <dbReference type="ARBA" id="ARBA00008007"/>
    </source>
</evidence>
<reference evidence="3 4" key="1">
    <citation type="submission" date="2008-04" db="EMBL/GenBank/DDBJ databases">
        <title>Complete sequence of chromosome of Natranaerobius thermophilus JW/NM-WN-LF.</title>
        <authorList>
            <consortium name="US DOE Joint Genome Institute"/>
            <person name="Copeland A."/>
            <person name="Lucas S."/>
            <person name="Lapidus A."/>
            <person name="Glavina del Rio T."/>
            <person name="Dalin E."/>
            <person name="Tice H."/>
            <person name="Bruce D."/>
            <person name="Goodwin L."/>
            <person name="Pitluck S."/>
            <person name="Chertkov O."/>
            <person name="Brettin T."/>
            <person name="Detter J.C."/>
            <person name="Han C."/>
            <person name="Kuske C.R."/>
            <person name="Schmutz J."/>
            <person name="Larimer F."/>
            <person name="Land M."/>
            <person name="Hauser L."/>
            <person name="Kyrpides N."/>
            <person name="Lykidis A."/>
            <person name="Mesbah N.M."/>
            <person name="Wiegel J."/>
        </authorList>
    </citation>
    <scope>NUCLEOTIDE SEQUENCE [LARGE SCALE GENOMIC DNA]</scope>
    <source>
        <strain evidence="4">ATCC BAA-1301 / DSM 18059 / JW/NM-WN-LF</strain>
    </source>
</reference>
<dbReference type="SUPFAM" id="SSF53271">
    <property type="entry name" value="PRTase-like"/>
    <property type="match status" value="1"/>
</dbReference>
<dbReference type="InterPro" id="IPR029057">
    <property type="entry name" value="PRTase-like"/>
</dbReference>
<dbReference type="CDD" id="cd06223">
    <property type="entry name" value="PRTases_typeI"/>
    <property type="match status" value="1"/>
</dbReference>
<dbReference type="InParanoid" id="B2A855"/>
<dbReference type="RefSeq" id="WP_012448674.1">
    <property type="nucleotide sequence ID" value="NC_010718.1"/>
</dbReference>
<dbReference type="Gene3D" id="3.40.50.2020">
    <property type="match status" value="1"/>
</dbReference>
<proteinExistence type="inferred from homology"/>
<dbReference type="KEGG" id="nth:Nther_2257"/>